<dbReference type="NCBIfam" id="NF041644">
    <property type="entry name" value="CBO0543_fam"/>
    <property type="match status" value="1"/>
</dbReference>
<dbReference type="RefSeq" id="WP_077833705.1">
    <property type="nucleotide sequence ID" value="NZ_CP096983.1"/>
</dbReference>
<keyword evidence="2" id="KW-1185">Reference proteome</keyword>
<organism evidence="1 2">
    <name type="scientific">Clostridium felsineum</name>
    <dbReference type="NCBI Taxonomy" id="36839"/>
    <lineage>
        <taxon>Bacteria</taxon>
        <taxon>Bacillati</taxon>
        <taxon>Bacillota</taxon>
        <taxon>Clostridia</taxon>
        <taxon>Eubacteriales</taxon>
        <taxon>Clostridiaceae</taxon>
        <taxon>Clostridium</taxon>
    </lineage>
</organism>
<dbReference type="Proteomes" id="UP000190951">
    <property type="component" value="Chromosome"/>
</dbReference>
<dbReference type="AlphaFoldDB" id="A0A1S8L2A6"/>
<proteinExistence type="predicted"/>
<reference evidence="1 2" key="1">
    <citation type="submission" date="2022-04" db="EMBL/GenBank/DDBJ databases">
        <title>Genome sequence of C. roseum typestrain.</title>
        <authorList>
            <person name="Poehlein A."/>
            <person name="Schoch T."/>
            <person name="Duerre P."/>
            <person name="Daniel R."/>
        </authorList>
    </citation>
    <scope>NUCLEOTIDE SEQUENCE [LARGE SCALE GENOMIC DNA]</scope>
    <source>
        <strain evidence="1 2">DSM 7320</strain>
    </source>
</reference>
<dbReference type="STRING" id="84029.CROST_29320"/>
<dbReference type="InterPro" id="IPR048147">
    <property type="entry name" value="CBO0543-like"/>
</dbReference>
<gene>
    <name evidence="1" type="ORF">CROST_042640</name>
</gene>
<evidence type="ECO:0000313" key="2">
    <source>
        <dbReference type="Proteomes" id="UP000190951"/>
    </source>
</evidence>
<evidence type="ECO:0000313" key="1">
    <source>
        <dbReference type="EMBL" id="URZ13498.1"/>
    </source>
</evidence>
<dbReference type="KEGG" id="crw:CROST_042640"/>
<sequence>MNKEYIIYILESILIIFLLFRFIPKDKIREAHVAYLFKLVITWSVGLIVAQWKFIEYPVRFLSYATKANFLFEFFLYPSICTLFVVNYPEKKNKFNQFMYYFYYCTSLTIVEVVEERYTNILTYIHWTWYITWTTFFITFFLAQKYNKWFFSKITITKK</sequence>
<protein>
    <submittedName>
        <fullName evidence="1">Uncharacterized protein</fullName>
    </submittedName>
</protein>
<accession>A0A1S8L2A6</accession>
<name>A0A1S8L2A6_9CLOT</name>
<dbReference type="EMBL" id="CP096983">
    <property type="protein sequence ID" value="URZ13498.1"/>
    <property type="molecule type" value="Genomic_DNA"/>
</dbReference>